<feature type="region of interest" description="Disordered" evidence="1">
    <location>
        <begin position="21"/>
        <end position="45"/>
    </location>
</feature>
<dbReference type="InterPro" id="IPR011051">
    <property type="entry name" value="RmlC_Cupin_sf"/>
</dbReference>
<name>A0A381PXC2_9ZZZZ</name>
<sequence length="129" mass="14351">MQITRIFTGEDGQSHFEELEIPSTDLGPPRGEISSSVTSTSSFFRTTHTEGDDDVYDYHCAPQRQFVIHLSGSVEIEIGDGTTRRFGVGDILLADDTTGQGHISRGVETPRRQVFIVVPPDLDLESWRK</sequence>
<dbReference type="AlphaFoldDB" id="A0A381PXC2"/>
<organism evidence="2">
    <name type="scientific">marine metagenome</name>
    <dbReference type="NCBI Taxonomy" id="408172"/>
    <lineage>
        <taxon>unclassified sequences</taxon>
        <taxon>metagenomes</taxon>
        <taxon>ecological metagenomes</taxon>
    </lineage>
</organism>
<accession>A0A381PXC2</accession>
<proteinExistence type="predicted"/>
<dbReference type="EMBL" id="UINC01001116">
    <property type="protein sequence ID" value="SUZ71284.1"/>
    <property type="molecule type" value="Genomic_DNA"/>
</dbReference>
<gene>
    <name evidence="2" type="ORF">METZ01_LOCUS24138</name>
</gene>
<feature type="compositionally biased region" description="Low complexity" evidence="1">
    <location>
        <begin position="34"/>
        <end position="45"/>
    </location>
</feature>
<protein>
    <recommendedName>
        <fullName evidence="3">Cupin 2 conserved barrel domain-containing protein</fullName>
    </recommendedName>
</protein>
<dbReference type="SUPFAM" id="SSF51182">
    <property type="entry name" value="RmlC-like cupins"/>
    <property type="match status" value="1"/>
</dbReference>
<evidence type="ECO:0000313" key="2">
    <source>
        <dbReference type="EMBL" id="SUZ71284.1"/>
    </source>
</evidence>
<reference evidence="2" key="1">
    <citation type="submission" date="2018-05" db="EMBL/GenBank/DDBJ databases">
        <authorList>
            <person name="Lanie J.A."/>
            <person name="Ng W.-L."/>
            <person name="Kazmierczak K.M."/>
            <person name="Andrzejewski T.M."/>
            <person name="Davidsen T.M."/>
            <person name="Wayne K.J."/>
            <person name="Tettelin H."/>
            <person name="Glass J.I."/>
            <person name="Rusch D."/>
            <person name="Podicherti R."/>
            <person name="Tsui H.-C.T."/>
            <person name="Winkler M.E."/>
        </authorList>
    </citation>
    <scope>NUCLEOTIDE SEQUENCE</scope>
</reference>
<evidence type="ECO:0000256" key="1">
    <source>
        <dbReference type="SAM" id="MobiDB-lite"/>
    </source>
</evidence>
<evidence type="ECO:0008006" key="3">
    <source>
        <dbReference type="Google" id="ProtNLM"/>
    </source>
</evidence>